<dbReference type="AlphaFoldDB" id="A0A849I1D3"/>
<organism evidence="7 8">
    <name type="scientific">Enterovirga aerilata</name>
    <dbReference type="NCBI Taxonomy" id="2730920"/>
    <lineage>
        <taxon>Bacteria</taxon>
        <taxon>Pseudomonadati</taxon>
        <taxon>Pseudomonadota</taxon>
        <taxon>Alphaproteobacteria</taxon>
        <taxon>Hyphomicrobiales</taxon>
        <taxon>Methylobacteriaceae</taxon>
        <taxon>Enterovirga</taxon>
    </lineage>
</organism>
<feature type="domain" description="Leucine-binding protein" evidence="6">
    <location>
        <begin position="28"/>
        <end position="366"/>
    </location>
</feature>
<accession>A0A849I1D3</accession>
<feature type="chain" id="PRO_5032384064" evidence="5">
    <location>
        <begin position="26"/>
        <end position="388"/>
    </location>
</feature>
<keyword evidence="4" id="KW-0029">Amino-acid transport</keyword>
<sequence>MTTRRDLLAGAAMLSAALAAGGAFAQEPVKIGLILPMTGPFASTGRQVEAAVKLYQQRNGDTVAGRKVQIILKDDTGTADVTKRLAQELIVNDKVTVLAGFGLTPLALAAAPLATQAKVPEVVMCAATSSITEASPFVVRSGFTLPQVSAPMAEWAAKNNIRKVVTLVSDYGPGIDAEKWFSDTFKAAGGTVENLRVPLRNPDFSPFLQRAADAKPDAVFIFVPSGVGAQFMKQFAERGLDKSGIKLIGTGDVTDDDLLNDMGETALGVVTSFHYSAAHESPENKAYVEGFKKANNNMRPNFHSVGGYDGMHLIYEGLKKTNGQGGQALVDAMKGMSWNSPRGPVTIDPDTREVVQNVYIRRVEKKDGELYNVEFATIEKVKDPAKKK</sequence>
<evidence type="ECO:0000256" key="3">
    <source>
        <dbReference type="ARBA" id="ARBA00022729"/>
    </source>
</evidence>
<evidence type="ECO:0000256" key="4">
    <source>
        <dbReference type="ARBA" id="ARBA00022970"/>
    </source>
</evidence>
<name>A0A849I1D3_9HYPH</name>
<dbReference type="InterPro" id="IPR006311">
    <property type="entry name" value="TAT_signal"/>
</dbReference>
<dbReference type="SUPFAM" id="SSF53822">
    <property type="entry name" value="Periplasmic binding protein-like I"/>
    <property type="match status" value="1"/>
</dbReference>
<dbReference type="GO" id="GO:0006865">
    <property type="term" value="P:amino acid transport"/>
    <property type="evidence" value="ECO:0007669"/>
    <property type="project" value="UniProtKB-KW"/>
</dbReference>
<dbReference type="EMBL" id="JABEPP010000001">
    <property type="protein sequence ID" value="NNM71384.1"/>
    <property type="molecule type" value="Genomic_DNA"/>
</dbReference>
<keyword evidence="8" id="KW-1185">Reference proteome</keyword>
<dbReference type="InterPro" id="IPR051010">
    <property type="entry name" value="BCAA_transport"/>
</dbReference>
<protein>
    <submittedName>
        <fullName evidence="7">ABC transporter substrate-binding protein</fullName>
    </submittedName>
</protein>
<reference evidence="7 8" key="1">
    <citation type="submission" date="2020-04" db="EMBL/GenBank/DDBJ databases">
        <title>Enterovirga sp. isolate from soil.</title>
        <authorList>
            <person name="Chea S."/>
            <person name="Kim D.-U."/>
        </authorList>
    </citation>
    <scope>NUCLEOTIDE SEQUENCE [LARGE SCALE GENOMIC DNA]</scope>
    <source>
        <strain evidence="7 8">DB1703</strain>
    </source>
</reference>
<dbReference type="PANTHER" id="PTHR30483">
    <property type="entry name" value="LEUCINE-SPECIFIC-BINDING PROTEIN"/>
    <property type="match status" value="1"/>
</dbReference>
<keyword evidence="3 5" id="KW-0732">Signal</keyword>
<comment type="similarity">
    <text evidence="1">Belongs to the leucine-binding protein family.</text>
</comment>
<dbReference type="CDD" id="cd20013">
    <property type="entry name" value="PBP1_RPA0985_benzoate-like"/>
    <property type="match status" value="1"/>
</dbReference>
<evidence type="ECO:0000256" key="5">
    <source>
        <dbReference type="SAM" id="SignalP"/>
    </source>
</evidence>
<dbReference type="PROSITE" id="PS51318">
    <property type="entry name" value="TAT"/>
    <property type="match status" value="1"/>
</dbReference>
<evidence type="ECO:0000256" key="1">
    <source>
        <dbReference type="ARBA" id="ARBA00010062"/>
    </source>
</evidence>
<dbReference type="Gene3D" id="3.40.50.2300">
    <property type="match status" value="2"/>
</dbReference>
<evidence type="ECO:0000259" key="6">
    <source>
        <dbReference type="Pfam" id="PF13458"/>
    </source>
</evidence>
<evidence type="ECO:0000256" key="2">
    <source>
        <dbReference type="ARBA" id="ARBA00022448"/>
    </source>
</evidence>
<dbReference type="InterPro" id="IPR028081">
    <property type="entry name" value="Leu-bd"/>
</dbReference>
<dbReference type="InterPro" id="IPR028082">
    <property type="entry name" value="Peripla_BP_I"/>
</dbReference>
<feature type="signal peptide" evidence="5">
    <location>
        <begin position="1"/>
        <end position="25"/>
    </location>
</feature>
<dbReference type="Pfam" id="PF13458">
    <property type="entry name" value="Peripla_BP_6"/>
    <property type="match status" value="1"/>
</dbReference>
<dbReference type="PANTHER" id="PTHR30483:SF6">
    <property type="entry name" value="PERIPLASMIC BINDING PROTEIN OF ABC TRANSPORTER FOR NATURAL AMINO ACIDS"/>
    <property type="match status" value="1"/>
</dbReference>
<proteinExistence type="inferred from homology"/>
<evidence type="ECO:0000313" key="8">
    <source>
        <dbReference type="Proteomes" id="UP000564885"/>
    </source>
</evidence>
<gene>
    <name evidence="7" type="ORF">HJG44_03105</name>
</gene>
<evidence type="ECO:0000313" key="7">
    <source>
        <dbReference type="EMBL" id="NNM71384.1"/>
    </source>
</evidence>
<dbReference type="InterPro" id="IPR000709">
    <property type="entry name" value="Leu_Ile_Val-bd"/>
</dbReference>
<dbReference type="PRINTS" id="PR00337">
    <property type="entry name" value="LEUILEVALBP"/>
</dbReference>
<dbReference type="Proteomes" id="UP000564885">
    <property type="component" value="Unassembled WGS sequence"/>
</dbReference>
<keyword evidence="2" id="KW-0813">Transport</keyword>
<dbReference type="RefSeq" id="WP_171216847.1">
    <property type="nucleotide sequence ID" value="NZ_JABEPP010000001.1"/>
</dbReference>
<comment type="caution">
    <text evidence="7">The sequence shown here is derived from an EMBL/GenBank/DDBJ whole genome shotgun (WGS) entry which is preliminary data.</text>
</comment>